<reference evidence="3 4" key="1">
    <citation type="submission" date="2019-03" db="EMBL/GenBank/DDBJ databases">
        <title>Single cell metagenomics reveals metabolic interactions within the superorganism composed of flagellate Streblomastix strix and complex community of Bacteroidetes bacteria on its surface.</title>
        <authorList>
            <person name="Treitli S.C."/>
            <person name="Kolisko M."/>
            <person name="Husnik F."/>
            <person name="Keeling P."/>
            <person name="Hampl V."/>
        </authorList>
    </citation>
    <scope>NUCLEOTIDE SEQUENCE [LARGE SCALE GENOMIC DNA]</scope>
    <source>
        <strain evidence="3">ST1C</strain>
    </source>
</reference>
<protein>
    <recommendedName>
        <fullName evidence="2">RSE1/DDB1/CPSF1 C-terminal domain-containing protein</fullName>
    </recommendedName>
</protein>
<evidence type="ECO:0000259" key="2">
    <source>
        <dbReference type="Pfam" id="PF03178"/>
    </source>
</evidence>
<organism evidence="3 4">
    <name type="scientific">Streblomastix strix</name>
    <dbReference type="NCBI Taxonomy" id="222440"/>
    <lineage>
        <taxon>Eukaryota</taxon>
        <taxon>Metamonada</taxon>
        <taxon>Preaxostyla</taxon>
        <taxon>Oxymonadida</taxon>
        <taxon>Streblomastigidae</taxon>
        <taxon>Streblomastix</taxon>
    </lineage>
</organism>
<dbReference type="GO" id="GO:0005634">
    <property type="term" value="C:nucleus"/>
    <property type="evidence" value="ECO:0007669"/>
    <property type="project" value="InterPro"/>
</dbReference>
<evidence type="ECO:0000313" key="4">
    <source>
        <dbReference type="Proteomes" id="UP000324800"/>
    </source>
</evidence>
<dbReference type="InterPro" id="IPR015943">
    <property type="entry name" value="WD40/YVTN_repeat-like_dom_sf"/>
</dbReference>
<gene>
    <name evidence="3" type="ORF">EZS28_055736</name>
</gene>
<accession>A0A5J4PXW8</accession>
<feature type="non-terminal residue" evidence="3">
    <location>
        <position position="1"/>
    </location>
</feature>
<feature type="region of interest" description="Disordered" evidence="1">
    <location>
        <begin position="111"/>
        <end position="144"/>
    </location>
</feature>
<dbReference type="Proteomes" id="UP000324800">
    <property type="component" value="Unassembled WGS sequence"/>
</dbReference>
<dbReference type="GO" id="GO:0003676">
    <property type="term" value="F:nucleic acid binding"/>
    <property type="evidence" value="ECO:0007669"/>
    <property type="project" value="InterPro"/>
</dbReference>
<proteinExistence type="predicted"/>
<dbReference type="Gene3D" id="2.130.10.10">
    <property type="entry name" value="YVTN repeat-like/Quinoprotein amine dehydrogenase"/>
    <property type="match status" value="1"/>
</dbReference>
<evidence type="ECO:0000313" key="3">
    <source>
        <dbReference type="EMBL" id="KAA6313539.1"/>
    </source>
</evidence>
<feature type="non-terminal residue" evidence="3">
    <location>
        <position position="144"/>
    </location>
</feature>
<sequence length="144" mass="16385">NILDRCTGDPPSYLALVPLNLPSWLQQLNKQEDSKEEQDQQNQGQGYTVEIVEYPTSEAALSICPITFNKDTSGGRQYLAVGCAIDLQFQPQRTCSGGVINLYIVSEDTQLDRNRSNRSKDKEKDIKQEQNKGKKEWLQLKHRT</sequence>
<dbReference type="Pfam" id="PF03178">
    <property type="entry name" value="CPSF_A"/>
    <property type="match status" value="1"/>
</dbReference>
<dbReference type="AlphaFoldDB" id="A0A5J4PXW8"/>
<name>A0A5J4PXW8_9EUKA</name>
<dbReference type="InterPro" id="IPR004871">
    <property type="entry name" value="RSE1/DDB1/CPSF1_C"/>
</dbReference>
<dbReference type="EMBL" id="SNRW01048266">
    <property type="protein sequence ID" value="KAA6313539.1"/>
    <property type="molecule type" value="Genomic_DNA"/>
</dbReference>
<feature type="domain" description="RSE1/DDB1/CPSF1 C-terminal" evidence="2">
    <location>
        <begin position="48"/>
        <end position="117"/>
    </location>
</feature>
<evidence type="ECO:0000256" key="1">
    <source>
        <dbReference type="SAM" id="MobiDB-lite"/>
    </source>
</evidence>
<comment type="caution">
    <text evidence="3">The sequence shown here is derived from an EMBL/GenBank/DDBJ whole genome shotgun (WGS) entry which is preliminary data.</text>
</comment>